<dbReference type="EMBL" id="CP124550">
    <property type="protein sequence ID" value="WIO45775.1"/>
    <property type="molecule type" value="Genomic_DNA"/>
</dbReference>
<keyword evidence="2" id="KW-1185">Reference proteome</keyword>
<evidence type="ECO:0000313" key="2">
    <source>
        <dbReference type="Proteomes" id="UP001177295"/>
    </source>
</evidence>
<organism evidence="1 2">
    <name type="scientific">Candidatus Southlakia epibionticum</name>
    <dbReference type="NCBI Taxonomy" id="3043284"/>
    <lineage>
        <taxon>Bacteria</taxon>
        <taxon>Candidatus Saccharimonadota</taxon>
        <taxon>Candidatus Saccharimonadia</taxon>
        <taxon>Candidatus Saccharimonadales</taxon>
        <taxon>Candidatus Saccharimonadaceae</taxon>
        <taxon>Candidatus Southlakia</taxon>
    </lineage>
</organism>
<accession>A0ABY8WTI2</accession>
<dbReference type="Proteomes" id="UP001177295">
    <property type="component" value="Chromosome"/>
</dbReference>
<gene>
    <name evidence="1" type="ORF">SEML1_0139</name>
</gene>
<protein>
    <submittedName>
        <fullName evidence="1">Uncharacterized protein</fullName>
    </submittedName>
</protein>
<sequence>MQAHRVAQGLRTGTDGCELELNSIFIGHNMAKLCELIVLCLIDYFLKNI</sequence>
<name>A0ABY8WTI2_9BACT</name>
<proteinExistence type="predicted"/>
<evidence type="ECO:0000313" key="1">
    <source>
        <dbReference type="EMBL" id="WIO45775.1"/>
    </source>
</evidence>
<reference evidence="1 2" key="1">
    <citation type="journal article" date="2023" name="Cell">
        <title>Genetic manipulation of Patescibacteria provides mechanistic insights into microbial dark matter and the epibiotic lifestyle.</title>
        <authorList>
            <person name="Wang Y."/>
            <person name="Gallagher L.A."/>
            <person name="Andrade P.A."/>
            <person name="Liu A."/>
            <person name="Humphreys I.R."/>
            <person name="Turkarslan S."/>
            <person name="Cutler K.J."/>
            <person name="Arrieta-Ortiz M.L."/>
            <person name="Li Y."/>
            <person name="Radey M.C."/>
            <person name="McLean J.S."/>
            <person name="Cong Q."/>
            <person name="Baker D."/>
            <person name="Baliga N.S."/>
            <person name="Peterson S.B."/>
            <person name="Mougous J.D."/>
        </authorList>
    </citation>
    <scope>NUCLEOTIDE SEQUENCE [LARGE SCALE GENOMIC DNA]</scope>
    <source>
        <strain evidence="1 2">ML1</strain>
    </source>
</reference>